<dbReference type="InterPro" id="IPR028051">
    <property type="entry name" value="CheX-like_dom"/>
</dbReference>
<evidence type="ECO:0000313" key="3">
    <source>
        <dbReference type="EMBL" id="GFO60198.1"/>
    </source>
</evidence>
<evidence type="ECO:0000256" key="1">
    <source>
        <dbReference type="ARBA" id="ARBA00022500"/>
    </source>
</evidence>
<dbReference type="InterPro" id="IPR028976">
    <property type="entry name" value="CheC-like_sf"/>
</dbReference>
<dbReference type="Proteomes" id="UP000556026">
    <property type="component" value="Unassembled WGS sequence"/>
</dbReference>
<keyword evidence="4" id="KW-1185">Reference proteome</keyword>
<dbReference type="InterPro" id="IPR038756">
    <property type="entry name" value="CheX-like"/>
</dbReference>
<protein>
    <submittedName>
        <fullName evidence="3">Chemotaxis protein CheX</fullName>
    </submittedName>
</protein>
<dbReference type="EMBL" id="BLXX01000007">
    <property type="protein sequence ID" value="GFO60198.1"/>
    <property type="molecule type" value="Genomic_DNA"/>
</dbReference>
<accession>A0A6V8MJP5</accession>
<comment type="caution">
    <text evidence="3">The sequence shown here is derived from an EMBL/GenBank/DDBJ whole genome shotgun (WGS) entry which is preliminary data.</text>
</comment>
<gene>
    <name evidence="3" type="primary">cheX64H_2</name>
    <name evidence="3" type="ORF">GMST_25230</name>
</gene>
<dbReference type="GO" id="GO:0006935">
    <property type="term" value="P:chemotaxis"/>
    <property type="evidence" value="ECO:0007669"/>
    <property type="project" value="UniProtKB-KW"/>
</dbReference>
<dbReference type="Pfam" id="PF13690">
    <property type="entry name" value="CheX"/>
    <property type="match status" value="1"/>
</dbReference>
<keyword evidence="1" id="KW-0145">Chemotaxis</keyword>
<dbReference type="Gene3D" id="3.40.1550.10">
    <property type="entry name" value="CheC-like"/>
    <property type="match status" value="1"/>
</dbReference>
<sequence>MTFSAELLTKLKTTGPALEKSLIHEVKRVFTSFVGMDHLLHLPLSIDPASNFTDCLSALVGFAGTCNGVVSLHASRSLAQSIAAQLLVTLEPSEEEVEDALGELANILAGTFKPYLCERSLDIRLATPSVVSGTKYVIHMTRKPEVTTLLFDSDEDWFMVALAVEQN</sequence>
<dbReference type="CDD" id="cd17906">
    <property type="entry name" value="CheX"/>
    <property type="match status" value="1"/>
</dbReference>
<name>A0A6V8MJP5_9BACT</name>
<dbReference type="SUPFAM" id="SSF103039">
    <property type="entry name" value="CheC-like"/>
    <property type="match status" value="1"/>
</dbReference>
<dbReference type="RefSeq" id="WP_183355013.1">
    <property type="nucleotide sequence ID" value="NZ_BLXX01000007.1"/>
</dbReference>
<proteinExistence type="predicted"/>
<organism evidence="3 4">
    <name type="scientific">Geomonas silvestris</name>
    <dbReference type="NCBI Taxonomy" id="2740184"/>
    <lineage>
        <taxon>Bacteria</taxon>
        <taxon>Pseudomonadati</taxon>
        <taxon>Thermodesulfobacteriota</taxon>
        <taxon>Desulfuromonadia</taxon>
        <taxon>Geobacterales</taxon>
        <taxon>Geobacteraceae</taxon>
        <taxon>Geomonas</taxon>
    </lineage>
</organism>
<evidence type="ECO:0000259" key="2">
    <source>
        <dbReference type="Pfam" id="PF13690"/>
    </source>
</evidence>
<reference evidence="4" key="1">
    <citation type="submission" date="2020-06" db="EMBL/GenBank/DDBJ databases">
        <title>Draft genomic sequence of Geomonas sp. Red330.</title>
        <authorList>
            <person name="Itoh H."/>
            <person name="Zhenxing X."/>
            <person name="Ushijima N."/>
            <person name="Masuda Y."/>
            <person name="Shiratori Y."/>
            <person name="Senoo K."/>
        </authorList>
    </citation>
    <scope>NUCLEOTIDE SEQUENCE [LARGE SCALE GENOMIC DNA]</scope>
    <source>
        <strain evidence="4">Red330</strain>
    </source>
</reference>
<dbReference type="AlphaFoldDB" id="A0A6V8MJP5"/>
<dbReference type="PANTHER" id="PTHR39452:SF1">
    <property type="entry name" value="CHEY-P PHOSPHATASE CHEX"/>
    <property type="match status" value="1"/>
</dbReference>
<evidence type="ECO:0000313" key="4">
    <source>
        <dbReference type="Proteomes" id="UP000556026"/>
    </source>
</evidence>
<feature type="domain" description="Chemotaxis phosphatase CheX-like" evidence="2">
    <location>
        <begin position="57"/>
        <end position="144"/>
    </location>
</feature>
<dbReference type="PANTHER" id="PTHR39452">
    <property type="entry name" value="CHEY-P PHOSPHATASE CHEX"/>
    <property type="match status" value="1"/>
</dbReference>